<reference evidence="2 3" key="1">
    <citation type="journal article" date="2024" name="J. Plant Pathol.">
        <title>Sequence and assembly of the genome of Seiridium unicorne, isolate CBS 538.82, causal agent of cypress canker disease.</title>
        <authorList>
            <person name="Scali E."/>
            <person name="Rocca G.D."/>
            <person name="Danti R."/>
            <person name="Garbelotto M."/>
            <person name="Barberini S."/>
            <person name="Baroncelli R."/>
            <person name="Emiliani G."/>
        </authorList>
    </citation>
    <scope>NUCLEOTIDE SEQUENCE [LARGE SCALE GENOMIC DNA]</scope>
    <source>
        <strain evidence="2 3">BM-138-508</strain>
    </source>
</reference>
<comment type="caution">
    <text evidence="2">The sequence shown here is derived from an EMBL/GenBank/DDBJ whole genome shotgun (WGS) entry which is preliminary data.</text>
</comment>
<evidence type="ECO:0000256" key="1">
    <source>
        <dbReference type="SAM" id="MobiDB-lite"/>
    </source>
</evidence>
<gene>
    <name evidence="2" type="ORF">SUNI508_04870</name>
</gene>
<dbReference type="Proteomes" id="UP001408356">
    <property type="component" value="Unassembled WGS sequence"/>
</dbReference>
<dbReference type="EMBL" id="JARVKF010000124">
    <property type="protein sequence ID" value="KAK9422191.1"/>
    <property type="molecule type" value="Genomic_DNA"/>
</dbReference>
<feature type="region of interest" description="Disordered" evidence="1">
    <location>
        <begin position="251"/>
        <end position="276"/>
    </location>
</feature>
<sequence>MSPPPASPLGNWRDWHKVLDLYQDTPFGIESRAGTDEDRSAVEELCELLEAAEVDRDYVQNGTAGITRWCDLQASNLANWLEHPQSASSPSADLVFKLHIAANIPNKTVMLALVEAPQVKREFMKFHLSNKHADMLAKDQVEEIERNFIDYRWSVKHDIDFYVPTEKHGWITDEYALAFLMRCVGWAEADPHFPAAVFRDDRYLEFRFAFAALGFFIRRVSTRNFADLDAVKSTPLAELKRRWLSVHASPLEDASQQPNPDGSSSESTAHREEGPIGIRLPSDSVLRVLYIFSSDEDIGWFKDWFDLCLEDYSY</sequence>
<evidence type="ECO:0000313" key="2">
    <source>
        <dbReference type="EMBL" id="KAK9422191.1"/>
    </source>
</evidence>
<proteinExistence type="predicted"/>
<feature type="compositionally biased region" description="Polar residues" evidence="1">
    <location>
        <begin position="254"/>
        <end position="267"/>
    </location>
</feature>
<accession>A0ABR2V5Q6</accession>
<keyword evidence="3" id="KW-1185">Reference proteome</keyword>
<organism evidence="2 3">
    <name type="scientific">Seiridium unicorne</name>
    <dbReference type="NCBI Taxonomy" id="138068"/>
    <lineage>
        <taxon>Eukaryota</taxon>
        <taxon>Fungi</taxon>
        <taxon>Dikarya</taxon>
        <taxon>Ascomycota</taxon>
        <taxon>Pezizomycotina</taxon>
        <taxon>Sordariomycetes</taxon>
        <taxon>Xylariomycetidae</taxon>
        <taxon>Amphisphaeriales</taxon>
        <taxon>Sporocadaceae</taxon>
        <taxon>Seiridium</taxon>
    </lineage>
</organism>
<evidence type="ECO:0000313" key="3">
    <source>
        <dbReference type="Proteomes" id="UP001408356"/>
    </source>
</evidence>
<protein>
    <submittedName>
        <fullName evidence="2">Uncharacterized protein</fullName>
    </submittedName>
</protein>
<name>A0ABR2V5Q6_9PEZI</name>